<dbReference type="Proteomes" id="UP000034877">
    <property type="component" value="Unassembled WGS sequence"/>
</dbReference>
<protein>
    <recommendedName>
        <fullName evidence="1">HicB-like antitoxin of toxin-antitoxin system domain-containing protein</fullName>
    </recommendedName>
</protein>
<dbReference type="EMBL" id="LCPE01000046">
    <property type="protein sequence ID" value="KKU91118.1"/>
    <property type="molecule type" value="Genomic_DNA"/>
</dbReference>
<proteinExistence type="predicted"/>
<reference evidence="2 3" key="1">
    <citation type="journal article" date="2015" name="Nature">
        <title>rRNA introns, odd ribosomes, and small enigmatic genomes across a large radiation of phyla.</title>
        <authorList>
            <person name="Brown C.T."/>
            <person name="Hug L.A."/>
            <person name="Thomas B.C."/>
            <person name="Sharon I."/>
            <person name="Castelle C.J."/>
            <person name="Singh A."/>
            <person name="Wilkins M.J."/>
            <person name="Williams K.H."/>
            <person name="Banfield J.F."/>
        </authorList>
    </citation>
    <scope>NUCLEOTIDE SEQUENCE [LARGE SCALE GENOMIC DNA]</scope>
</reference>
<feature type="domain" description="HicB-like antitoxin of toxin-antitoxin system" evidence="1">
    <location>
        <begin position="20"/>
        <end position="68"/>
    </location>
</feature>
<evidence type="ECO:0000313" key="2">
    <source>
        <dbReference type="EMBL" id="KKU91118.1"/>
    </source>
</evidence>
<organism evidence="2 3">
    <name type="scientific">Candidatus Amesbacteria bacterium GW2011_GWC1_48_10</name>
    <dbReference type="NCBI Taxonomy" id="1618365"/>
    <lineage>
        <taxon>Bacteria</taxon>
        <taxon>Candidatus Amesiibacteriota</taxon>
    </lineage>
</organism>
<dbReference type="InterPro" id="IPR031807">
    <property type="entry name" value="HicB-like"/>
</dbReference>
<evidence type="ECO:0000313" key="3">
    <source>
        <dbReference type="Proteomes" id="UP000034877"/>
    </source>
</evidence>
<accession>A0A0G1WLC9</accession>
<dbReference type="SUPFAM" id="SSF143100">
    <property type="entry name" value="TTHA1013/TTHA0281-like"/>
    <property type="match status" value="1"/>
</dbReference>
<dbReference type="Pfam" id="PF15919">
    <property type="entry name" value="HicB_lk_antitox"/>
    <property type="match status" value="1"/>
</dbReference>
<gene>
    <name evidence="2" type="ORF">UY22_C0046G0004</name>
</gene>
<dbReference type="AlphaFoldDB" id="A0A0G1WLC9"/>
<dbReference type="InterPro" id="IPR035069">
    <property type="entry name" value="TTHA1013/TTHA0281-like"/>
</dbReference>
<sequence>MRSARKTIQIQTLYGPHDCILEPDEKKGFIATAPGLPGVITWGKDIAQAKKMAKEAIELCIECLAEERLSKRKHLGRAVEHVAA</sequence>
<dbReference type="Gene3D" id="3.30.160.250">
    <property type="match status" value="1"/>
</dbReference>
<comment type="caution">
    <text evidence="2">The sequence shown here is derived from an EMBL/GenBank/DDBJ whole genome shotgun (WGS) entry which is preliminary data.</text>
</comment>
<name>A0A0G1WLC9_9BACT</name>
<evidence type="ECO:0000259" key="1">
    <source>
        <dbReference type="Pfam" id="PF15919"/>
    </source>
</evidence>